<reference evidence="1" key="1">
    <citation type="journal article" date="2020" name="Stud. Mycol.">
        <title>101 Dothideomycetes genomes: a test case for predicting lifestyles and emergence of pathogens.</title>
        <authorList>
            <person name="Haridas S."/>
            <person name="Albert R."/>
            <person name="Binder M."/>
            <person name="Bloem J."/>
            <person name="Labutti K."/>
            <person name="Salamov A."/>
            <person name="Andreopoulos B."/>
            <person name="Baker S."/>
            <person name="Barry K."/>
            <person name="Bills G."/>
            <person name="Bluhm B."/>
            <person name="Cannon C."/>
            <person name="Castanera R."/>
            <person name="Culley D."/>
            <person name="Daum C."/>
            <person name="Ezra D."/>
            <person name="Gonzalez J."/>
            <person name="Henrissat B."/>
            <person name="Kuo A."/>
            <person name="Liang C."/>
            <person name="Lipzen A."/>
            <person name="Lutzoni F."/>
            <person name="Magnuson J."/>
            <person name="Mondo S."/>
            <person name="Nolan M."/>
            <person name="Ohm R."/>
            <person name="Pangilinan J."/>
            <person name="Park H.-J."/>
            <person name="Ramirez L."/>
            <person name="Alfaro M."/>
            <person name="Sun H."/>
            <person name="Tritt A."/>
            <person name="Yoshinaga Y."/>
            <person name="Zwiers L.-H."/>
            <person name="Turgeon B."/>
            <person name="Goodwin S."/>
            <person name="Spatafora J."/>
            <person name="Crous P."/>
            <person name="Grigoriev I."/>
        </authorList>
    </citation>
    <scope>NUCLEOTIDE SEQUENCE</scope>
    <source>
        <strain evidence="1">CBS 279.74</strain>
    </source>
</reference>
<protein>
    <submittedName>
        <fullName evidence="1">Uncharacterized protein</fullName>
    </submittedName>
</protein>
<keyword evidence="2" id="KW-1185">Reference proteome</keyword>
<organism evidence="1 2">
    <name type="scientific">Pleomassaria siparia CBS 279.74</name>
    <dbReference type="NCBI Taxonomy" id="1314801"/>
    <lineage>
        <taxon>Eukaryota</taxon>
        <taxon>Fungi</taxon>
        <taxon>Dikarya</taxon>
        <taxon>Ascomycota</taxon>
        <taxon>Pezizomycotina</taxon>
        <taxon>Dothideomycetes</taxon>
        <taxon>Pleosporomycetidae</taxon>
        <taxon>Pleosporales</taxon>
        <taxon>Pleomassariaceae</taxon>
        <taxon>Pleomassaria</taxon>
    </lineage>
</organism>
<sequence length="121" mass="13582">MSISIRPCLVRSNATAYRRRLSVVTDSYRLLDTGYWVLGTGYWVLGTGYWVLGTGYWVLGTGCWVLDTGYHGRAALPCVLRIHKEKCWNECWGIYGLPLPRNTMLLERNASSECSVDEGAG</sequence>
<dbReference type="OrthoDB" id="3945580at2759"/>
<dbReference type="AlphaFoldDB" id="A0A6G1JZU8"/>
<dbReference type="Proteomes" id="UP000799428">
    <property type="component" value="Unassembled WGS sequence"/>
</dbReference>
<dbReference type="EMBL" id="MU005777">
    <property type="protein sequence ID" value="KAF2705792.1"/>
    <property type="molecule type" value="Genomic_DNA"/>
</dbReference>
<evidence type="ECO:0000313" key="1">
    <source>
        <dbReference type="EMBL" id="KAF2705792.1"/>
    </source>
</evidence>
<gene>
    <name evidence="1" type="ORF">K504DRAFT_459891</name>
</gene>
<name>A0A6G1JZU8_9PLEO</name>
<evidence type="ECO:0000313" key="2">
    <source>
        <dbReference type="Proteomes" id="UP000799428"/>
    </source>
</evidence>
<accession>A0A6G1JZU8</accession>
<proteinExistence type="predicted"/>